<reference evidence="1" key="1">
    <citation type="journal article" date="2021" name="Proc. Natl. Acad. Sci. U.S.A.">
        <title>A Catalog of Tens of Thousands of Viruses from Human Metagenomes Reveals Hidden Associations with Chronic Diseases.</title>
        <authorList>
            <person name="Tisza M.J."/>
            <person name="Buck C.B."/>
        </authorList>
    </citation>
    <scope>NUCLEOTIDE SEQUENCE</scope>
    <source>
        <strain evidence="1">CtGMq5</strain>
    </source>
</reference>
<name>A0A8S5NNI8_9CAUD</name>
<protein>
    <submittedName>
        <fullName evidence="1">Uncharacterized protein</fullName>
    </submittedName>
</protein>
<organism evidence="1">
    <name type="scientific">Siphoviridae sp. ctGMq5</name>
    <dbReference type="NCBI Taxonomy" id="2826220"/>
    <lineage>
        <taxon>Viruses</taxon>
        <taxon>Duplodnaviria</taxon>
        <taxon>Heunggongvirae</taxon>
        <taxon>Uroviricota</taxon>
        <taxon>Caudoviricetes</taxon>
    </lineage>
</organism>
<evidence type="ECO:0000313" key="1">
    <source>
        <dbReference type="EMBL" id="DAD95935.1"/>
    </source>
</evidence>
<dbReference type="EMBL" id="BK015206">
    <property type="protein sequence ID" value="DAD95935.1"/>
    <property type="molecule type" value="Genomic_DNA"/>
</dbReference>
<accession>A0A8S5NNI8</accession>
<proteinExistence type="predicted"/>
<sequence length="129" mass="15895">MESTKVQLEFDRCHMILNLPNYLDDMGIRQIKRVFVLIHRYKYQNEQAMSDLEDHMKRHLEDLKADWSEKSIIYQREYQDHQFALSPKIAAEMKRNNKRRENACWACKKKYERFQKVIGHWDEIKNKYK</sequence>